<keyword evidence="3 4" id="KW-0862">Zinc</keyword>
<protein>
    <recommendedName>
        <fullName evidence="7">C3H1-type domain-containing protein</fullName>
    </recommendedName>
</protein>
<organism evidence="8 9">
    <name type="scientific">Xanthoceras sorbifolium</name>
    <dbReference type="NCBI Taxonomy" id="99658"/>
    <lineage>
        <taxon>Eukaryota</taxon>
        <taxon>Viridiplantae</taxon>
        <taxon>Streptophyta</taxon>
        <taxon>Embryophyta</taxon>
        <taxon>Tracheophyta</taxon>
        <taxon>Spermatophyta</taxon>
        <taxon>Magnoliopsida</taxon>
        <taxon>eudicotyledons</taxon>
        <taxon>Gunneridae</taxon>
        <taxon>Pentapetalae</taxon>
        <taxon>rosids</taxon>
        <taxon>malvids</taxon>
        <taxon>Sapindales</taxon>
        <taxon>Sapindaceae</taxon>
        <taxon>Xanthoceroideae</taxon>
        <taxon>Xanthoceras</taxon>
    </lineage>
</organism>
<keyword evidence="6" id="KW-1133">Transmembrane helix</keyword>
<evidence type="ECO:0000256" key="3">
    <source>
        <dbReference type="ARBA" id="ARBA00022833"/>
    </source>
</evidence>
<dbReference type="Pfam" id="PF25268">
    <property type="entry name" value="DUF7866"/>
    <property type="match status" value="1"/>
</dbReference>
<feature type="domain" description="C3H1-type" evidence="7">
    <location>
        <begin position="101"/>
        <end position="129"/>
    </location>
</feature>
<comment type="caution">
    <text evidence="8">The sequence shown here is derived from an EMBL/GenBank/DDBJ whole genome shotgun (WGS) entry which is preliminary data.</text>
</comment>
<dbReference type="InterPro" id="IPR057188">
    <property type="entry name" value="DUF7866"/>
</dbReference>
<dbReference type="Proteomes" id="UP000827721">
    <property type="component" value="Unassembled WGS sequence"/>
</dbReference>
<dbReference type="EMBL" id="JAFEMO010000004">
    <property type="protein sequence ID" value="KAH7571365.1"/>
    <property type="molecule type" value="Genomic_DNA"/>
</dbReference>
<feature type="zinc finger region" description="C3H1-type" evidence="4">
    <location>
        <begin position="101"/>
        <end position="129"/>
    </location>
</feature>
<proteinExistence type="predicted"/>
<evidence type="ECO:0000313" key="9">
    <source>
        <dbReference type="Proteomes" id="UP000827721"/>
    </source>
</evidence>
<evidence type="ECO:0000259" key="7">
    <source>
        <dbReference type="PROSITE" id="PS50103"/>
    </source>
</evidence>
<dbReference type="SMART" id="SM00356">
    <property type="entry name" value="ZnF_C3H1"/>
    <property type="match status" value="1"/>
</dbReference>
<keyword evidence="9" id="KW-1185">Reference proteome</keyword>
<keyword evidence="6" id="KW-0472">Membrane</keyword>
<evidence type="ECO:0000313" key="8">
    <source>
        <dbReference type="EMBL" id="KAH7571365.1"/>
    </source>
</evidence>
<evidence type="ECO:0000256" key="5">
    <source>
        <dbReference type="SAM" id="MobiDB-lite"/>
    </source>
</evidence>
<feature type="region of interest" description="Disordered" evidence="5">
    <location>
        <begin position="167"/>
        <end position="188"/>
    </location>
</feature>
<keyword evidence="2 4" id="KW-0863">Zinc-finger</keyword>
<evidence type="ECO:0000256" key="4">
    <source>
        <dbReference type="PROSITE-ProRule" id="PRU00723"/>
    </source>
</evidence>
<feature type="transmembrane region" description="Helical" evidence="6">
    <location>
        <begin position="277"/>
        <end position="296"/>
    </location>
</feature>
<dbReference type="PANTHER" id="PTHR33786:SF2">
    <property type="entry name" value="UBIQUITIN CARBOXYL-TERMINAL HYDROLASE"/>
    <property type="match status" value="1"/>
</dbReference>
<dbReference type="Pfam" id="PF00642">
    <property type="entry name" value="zf-CCCH"/>
    <property type="match status" value="1"/>
</dbReference>
<accession>A0ABQ8I425</accession>
<reference evidence="8 9" key="1">
    <citation type="submission" date="2021-02" db="EMBL/GenBank/DDBJ databases">
        <title>Plant Genome Project.</title>
        <authorList>
            <person name="Zhang R.-G."/>
        </authorList>
    </citation>
    <scope>NUCLEOTIDE SEQUENCE [LARGE SCALE GENOMIC DNA]</scope>
    <source>
        <tissue evidence="8">Leaves</tissue>
    </source>
</reference>
<gene>
    <name evidence="8" type="ORF">JRO89_XS04G0029500</name>
</gene>
<sequence>MASVLIYHVVGDLTVGKPEMVEFYETETVEAAIRAIGESTECGIPVWKRKTQVGFENGEMRMQRFVGLLNSLDIVSFLAKSECLEDQEKAMKTPFLRLLSLIGEPLCIFYSRYGICKFGPSCKFDHPMGIFTYNLAASSSADAPVRRLLGSSSTAALTLSSEGLVEAGSGKPRRLSSLSETRQMPSGDDNIDAEGFFLQKPMQVSCGLNNTCSSKWNISKSAERLLKWWRFYHECAVYSGNHPSLLKYPSEEIIAGIHTVHIIKPEEKPQHTTTTVMSAYGFAFSFMFLLLCLANLMSFNGATSMVVSQGNGSVEEENEMVPLMEEKMVMMVMNETRRKLNSFQICALCTCCGRAKGMCLPSPCCYAINCNIPNRPFGFCSFTPKTCNCFGCHL</sequence>
<dbReference type="PANTHER" id="PTHR33786">
    <property type="entry name" value="UBIQUITIN CARBOXYL-TERMINAL HYDROLASE"/>
    <property type="match status" value="1"/>
</dbReference>
<evidence type="ECO:0000256" key="2">
    <source>
        <dbReference type="ARBA" id="ARBA00022771"/>
    </source>
</evidence>
<keyword evidence="6" id="KW-0812">Transmembrane</keyword>
<name>A0ABQ8I425_9ROSI</name>
<dbReference type="InterPro" id="IPR036855">
    <property type="entry name" value="Znf_CCCH_sf"/>
</dbReference>
<evidence type="ECO:0000256" key="6">
    <source>
        <dbReference type="SAM" id="Phobius"/>
    </source>
</evidence>
<evidence type="ECO:0000256" key="1">
    <source>
        <dbReference type="ARBA" id="ARBA00022723"/>
    </source>
</evidence>
<dbReference type="InterPro" id="IPR000571">
    <property type="entry name" value="Znf_CCCH"/>
</dbReference>
<dbReference type="PROSITE" id="PS50103">
    <property type="entry name" value="ZF_C3H1"/>
    <property type="match status" value="1"/>
</dbReference>
<keyword evidence="1 4" id="KW-0479">Metal-binding</keyword>
<dbReference type="SUPFAM" id="SSF90229">
    <property type="entry name" value="CCCH zinc finger"/>
    <property type="match status" value="1"/>
</dbReference>